<dbReference type="Proteomes" id="UP000009328">
    <property type="component" value="Unassembled WGS sequence"/>
</dbReference>
<dbReference type="Pfam" id="PF12706">
    <property type="entry name" value="Lactamase_B_2"/>
    <property type="match status" value="1"/>
</dbReference>
<reference evidence="7 8" key="1">
    <citation type="journal article" date="2012" name="Eukaryot. Cell">
        <title>Draft genome sequence of Wickerhamomyces ciferrii NRRL Y-1031 F-60-10.</title>
        <authorList>
            <person name="Schneider J."/>
            <person name="Andrea H."/>
            <person name="Blom J."/>
            <person name="Jaenicke S."/>
            <person name="Ruckert C."/>
            <person name="Schorsch C."/>
            <person name="Szczepanowski R."/>
            <person name="Farwick M."/>
            <person name="Goesmann A."/>
            <person name="Puhler A."/>
            <person name="Schaffer S."/>
            <person name="Tauch A."/>
            <person name="Kohler T."/>
            <person name="Brinkrolf K."/>
        </authorList>
    </citation>
    <scope>NUCLEOTIDE SEQUENCE [LARGE SCALE GENOMIC DNA]</scope>
    <source>
        <strain evidence="8">ATCC 14091 / BCRC 22168 / CBS 111 / JCM 3599 / NBRC 0793 / NRRL Y-1031 F-60-10</strain>
    </source>
</reference>
<feature type="compositionally biased region" description="Low complexity" evidence="4">
    <location>
        <begin position="549"/>
        <end position="562"/>
    </location>
</feature>
<keyword evidence="8" id="KW-1185">Reference proteome</keyword>
<dbReference type="InParanoid" id="K0KMY0"/>
<dbReference type="GO" id="GO:0003684">
    <property type="term" value="F:damaged DNA binding"/>
    <property type="evidence" value="ECO:0007669"/>
    <property type="project" value="TreeGrafter"/>
</dbReference>
<evidence type="ECO:0000256" key="1">
    <source>
        <dbReference type="ARBA" id="ARBA00022722"/>
    </source>
</evidence>
<evidence type="ECO:0000256" key="2">
    <source>
        <dbReference type="ARBA" id="ARBA00022801"/>
    </source>
</evidence>
<feature type="compositionally biased region" description="Basic and acidic residues" evidence="4">
    <location>
        <begin position="570"/>
        <end position="580"/>
    </location>
</feature>
<dbReference type="Gene3D" id="3.40.50.12650">
    <property type="match status" value="1"/>
</dbReference>
<dbReference type="Gene3D" id="3.60.15.10">
    <property type="entry name" value="Ribonuclease Z/Hydroxyacylglutathione hydrolase-like"/>
    <property type="match status" value="1"/>
</dbReference>
<dbReference type="GO" id="GO:0036297">
    <property type="term" value="P:interstrand cross-link repair"/>
    <property type="evidence" value="ECO:0007669"/>
    <property type="project" value="TreeGrafter"/>
</dbReference>
<dbReference type="GO" id="GO:0006303">
    <property type="term" value="P:double-strand break repair via nonhomologous end joining"/>
    <property type="evidence" value="ECO:0007669"/>
    <property type="project" value="TreeGrafter"/>
</dbReference>
<dbReference type="EMBL" id="CAIF01000120">
    <property type="protein sequence ID" value="CCH44306.1"/>
    <property type="molecule type" value="Genomic_DNA"/>
</dbReference>
<gene>
    <name evidence="7" type="ORF">BN7_3868</name>
</gene>
<feature type="signal peptide" evidence="5">
    <location>
        <begin position="1"/>
        <end position="23"/>
    </location>
</feature>
<dbReference type="AlphaFoldDB" id="K0KMY0"/>
<feature type="region of interest" description="Disordered" evidence="4">
    <location>
        <begin position="492"/>
        <end position="599"/>
    </location>
</feature>
<dbReference type="STRING" id="1206466.K0KMY0"/>
<feature type="region of interest" description="Disordered" evidence="4">
    <location>
        <begin position="621"/>
        <end position="645"/>
    </location>
</feature>
<dbReference type="eggNOG" id="KOG1361">
    <property type="taxonomic scope" value="Eukaryota"/>
</dbReference>
<evidence type="ECO:0000256" key="4">
    <source>
        <dbReference type="SAM" id="MobiDB-lite"/>
    </source>
</evidence>
<feature type="compositionally biased region" description="Polar residues" evidence="4">
    <location>
        <begin position="628"/>
        <end position="645"/>
    </location>
</feature>
<keyword evidence="5" id="KW-0732">Signal</keyword>
<proteinExistence type="predicted"/>
<evidence type="ECO:0000256" key="3">
    <source>
        <dbReference type="ARBA" id="ARBA00022839"/>
    </source>
</evidence>
<name>K0KMY0_WICCF</name>
<feature type="chain" id="PRO_5003836346" evidence="5">
    <location>
        <begin position="24"/>
        <end position="704"/>
    </location>
</feature>
<feature type="compositionally biased region" description="Acidic residues" evidence="4">
    <location>
        <begin position="537"/>
        <end position="547"/>
    </location>
</feature>
<dbReference type="PANTHER" id="PTHR23240">
    <property type="entry name" value="DNA CROSS-LINK REPAIR PROTEIN PSO2/SNM1-RELATED"/>
    <property type="match status" value="1"/>
</dbReference>
<keyword evidence="3" id="KW-0269">Exonuclease</keyword>
<dbReference type="GO" id="GO:0035312">
    <property type="term" value="F:5'-3' DNA exonuclease activity"/>
    <property type="evidence" value="ECO:0007669"/>
    <property type="project" value="TreeGrafter"/>
</dbReference>
<evidence type="ECO:0000313" key="8">
    <source>
        <dbReference type="Proteomes" id="UP000009328"/>
    </source>
</evidence>
<dbReference type="InterPro" id="IPR001279">
    <property type="entry name" value="Metallo-B-lactamas"/>
</dbReference>
<dbReference type="HOGENOM" id="CLU_391914_0_0_1"/>
<organism evidence="7 8">
    <name type="scientific">Wickerhamomyces ciferrii (strain ATCC 14091 / BCRC 22168 / CBS 111 / JCM 3599 / NBRC 0793 / NRRL Y-1031 F-60-10)</name>
    <name type="common">Yeast</name>
    <name type="synonym">Pichia ciferrii</name>
    <dbReference type="NCBI Taxonomy" id="1206466"/>
    <lineage>
        <taxon>Eukaryota</taxon>
        <taxon>Fungi</taxon>
        <taxon>Dikarya</taxon>
        <taxon>Ascomycota</taxon>
        <taxon>Saccharomycotina</taxon>
        <taxon>Saccharomycetes</taxon>
        <taxon>Phaffomycetales</taxon>
        <taxon>Wickerhamomycetaceae</taxon>
        <taxon>Wickerhamomyces</taxon>
    </lineage>
</organism>
<dbReference type="SUPFAM" id="SSF56281">
    <property type="entry name" value="Metallo-hydrolase/oxidoreductase"/>
    <property type="match status" value="1"/>
</dbReference>
<accession>K0KMY0</accession>
<keyword evidence="1" id="KW-0540">Nuclease</keyword>
<keyword evidence="2 7" id="KW-0378">Hydrolase</keyword>
<feature type="compositionally biased region" description="Polar residues" evidence="4">
    <location>
        <begin position="581"/>
        <end position="590"/>
    </location>
</feature>
<feature type="compositionally biased region" description="Acidic residues" evidence="4">
    <location>
        <begin position="503"/>
        <end position="514"/>
    </location>
</feature>
<evidence type="ECO:0000256" key="5">
    <source>
        <dbReference type="SAM" id="SignalP"/>
    </source>
</evidence>
<comment type="caution">
    <text evidence="7">The sequence shown here is derived from an EMBL/GenBank/DDBJ whole genome shotgun (WGS) entry which is preliminary data.</text>
</comment>
<dbReference type="InterPro" id="IPR036866">
    <property type="entry name" value="RibonucZ/Hydroxyglut_hydro"/>
</dbReference>
<sequence>MGLFMNLKVLELVKLYLLTHAHADHLKGLDSSFSGHPVYCSEITKELLKLNPKYSRSWPSLRPLKENQRHTVPLKDGVSINLTLIPARHCPGAVMFLVESNEKSILITGDIRAERDWVGSLPRNEFLFPYTTSLKKFDNIYLDTTFGYRQEPFIDMKSNYFGLQALCEVMKFYPMDDDTFSFHFADSTIGYEEAWIRIISLFGGKMHSNNDLYKRLELLSNSNEYEYKDRIGKIKSLDPKSKFHCCGIRPSQCSGHISKFPVRLKHSIDISYEDMLNITHPLPWSQFSDVAIFQEELPQGHKIYKIDDIPHLLPNGKDYLLRNEIRFFFSRHSSYEECRHFISLFNVDDVYPLTESPKSWARGFQMKRQFGDLLNKSGDLIYDLHSTAVYGPAPTGLNTPQRIDKFSESFLRSVTDGSRDVAQPSGEFEFRGIAGVHNAAFRQSFTDEEMQFMGQYSHLVREGRHLAGVNQYRVERGIRALGPQYLNRYRDRDHEEHRIDTQDGSDDSDEDDLESAMRKFNRTRSNLNSRRGSFNNNDDDEDHDDDLPGTGVNSNNTVSSSTRVLVPSPPKREPLTEKSVDNTQNQQNGPKRQRTAKTEAPLQVINLDTQQESVVQLEPPVDLESQKAKSSNQLAPKNEPNETTLEAPTRSFLVRRISESPLKSSYERQITDINLENVSRIEQSIVNADGQGFFEYQLKSCKKK</sequence>
<evidence type="ECO:0000313" key="7">
    <source>
        <dbReference type="EMBL" id="CCH44306.1"/>
    </source>
</evidence>
<protein>
    <submittedName>
        <fullName evidence="7">Endoribonuclease ysh1</fullName>
        <ecNumber evidence="7">3.1.27.-</ecNumber>
    </submittedName>
</protein>
<feature type="compositionally biased region" description="Polar residues" evidence="4">
    <location>
        <begin position="523"/>
        <end position="534"/>
    </location>
</feature>
<feature type="compositionally biased region" description="Basic and acidic residues" evidence="4">
    <location>
        <begin position="492"/>
        <end position="501"/>
    </location>
</feature>
<dbReference type="PANTHER" id="PTHR23240:SF8">
    <property type="entry name" value="PROTEIN ARTEMIS"/>
    <property type="match status" value="1"/>
</dbReference>
<dbReference type="EC" id="3.1.27.-" evidence="7"/>
<feature type="domain" description="Metallo-beta-lactamase" evidence="6">
    <location>
        <begin position="13"/>
        <end position="112"/>
    </location>
</feature>
<evidence type="ECO:0000259" key="6">
    <source>
        <dbReference type="Pfam" id="PF12706"/>
    </source>
</evidence>
<dbReference type="GO" id="GO:0000723">
    <property type="term" value="P:telomere maintenance"/>
    <property type="evidence" value="ECO:0007669"/>
    <property type="project" value="TreeGrafter"/>
</dbReference>